<name>A0A1G5DYD3_9FIRM</name>
<feature type="region of interest" description="Disordered" evidence="1">
    <location>
        <begin position="40"/>
        <end position="71"/>
    </location>
</feature>
<sequence length="309" mass="34986">MFRREKLILAATVCFLLTACGEAKDDAEKILEKTQVGNELFTDEKEQGDSSVSTSIEGESDGESSSFSDTAINSTASDSETIALYGKEGSADEMYDAYKKALRDFVAKGKWLCEEEENYMYNYMYDIDSDSDSSVADFSVFDLDGDGYDELIFRFNASISASKYEQVIGYDFTKHELYEVYRGYYGLEFYENGAIEDGLSHGAPYGGVFLPYNLYVFNKNTGKYDSAGYVEALWSEAWPSDETAFLSNVDKDGNGYVYFIDSYYSSDNLKFAVDDDKYQAWLKYYTNGTEKLDIDYHDLTEEEISKIGK</sequence>
<evidence type="ECO:0000256" key="1">
    <source>
        <dbReference type="SAM" id="MobiDB-lite"/>
    </source>
</evidence>
<dbReference type="OrthoDB" id="2005389at2"/>
<dbReference type="AlphaFoldDB" id="A0A1G5DYD3"/>
<evidence type="ECO:0000313" key="3">
    <source>
        <dbReference type="Proteomes" id="UP000183047"/>
    </source>
</evidence>
<keyword evidence="3" id="KW-1185">Reference proteome</keyword>
<dbReference type="EMBL" id="FMUR01000009">
    <property type="protein sequence ID" value="SCY19451.1"/>
    <property type="molecule type" value="Genomic_DNA"/>
</dbReference>
<accession>A0A1G5DYD3</accession>
<gene>
    <name evidence="2" type="ORF">SAMN02910451_01709</name>
</gene>
<evidence type="ECO:0000313" key="2">
    <source>
        <dbReference type="EMBL" id="SCY19451.1"/>
    </source>
</evidence>
<evidence type="ECO:0008006" key="4">
    <source>
        <dbReference type="Google" id="ProtNLM"/>
    </source>
</evidence>
<protein>
    <recommendedName>
        <fullName evidence="4">Lipoprotein</fullName>
    </recommendedName>
</protein>
<dbReference type="RefSeq" id="WP_074462313.1">
    <property type="nucleotide sequence ID" value="NZ_FMUR01000009.1"/>
</dbReference>
<proteinExistence type="predicted"/>
<dbReference type="PROSITE" id="PS51257">
    <property type="entry name" value="PROKAR_LIPOPROTEIN"/>
    <property type="match status" value="1"/>
</dbReference>
<feature type="compositionally biased region" description="Low complexity" evidence="1">
    <location>
        <begin position="53"/>
        <end position="70"/>
    </location>
</feature>
<organism evidence="2 3">
    <name type="scientific">Butyrivibrio hungatei</name>
    <dbReference type="NCBI Taxonomy" id="185008"/>
    <lineage>
        <taxon>Bacteria</taxon>
        <taxon>Bacillati</taxon>
        <taxon>Bacillota</taxon>
        <taxon>Clostridia</taxon>
        <taxon>Lachnospirales</taxon>
        <taxon>Lachnospiraceae</taxon>
        <taxon>Butyrivibrio</taxon>
    </lineage>
</organism>
<dbReference type="Proteomes" id="UP000183047">
    <property type="component" value="Unassembled WGS sequence"/>
</dbReference>
<reference evidence="3" key="1">
    <citation type="submission" date="2016-10" db="EMBL/GenBank/DDBJ databases">
        <authorList>
            <person name="Varghese N."/>
            <person name="Submissions S."/>
        </authorList>
    </citation>
    <scope>NUCLEOTIDE SEQUENCE [LARGE SCALE GENOMIC DNA]</scope>
    <source>
        <strain evidence="3">XBD2006</strain>
    </source>
</reference>